<evidence type="ECO:0000313" key="3">
    <source>
        <dbReference type="Proteomes" id="UP001269144"/>
    </source>
</evidence>
<evidence type="ECO:0000313" key="2">
    <source>
        <dbReference type="EMBL" id="MDS9467339.1"/>
    </source>
</evidence>
<accession>A0ABU2HQL0</accession>
<reference evidence="3" key="1">
    <citation type="submission" date="2023-07" db="EMBL/GenBank/DDBJ databases">
        <title>Paracoccus sp. MBLB3053 whole genome sequence.</title>
        <authorList>
            <person name="Hwang C.Y."/>
            <person name="Cho E.-S."/>
            <person name="Seo M.-J."/>
        </authorList>
    </citation>
    <scope>NUCLEOTIDE SEQUENCE [LARGE SCALE GENOMIC DNA]</scope>
    <source>
        <strain evidence="3">MBLB3053</strain>
    </source>
</reference>
<feature type="region of interest" description="Disordered" evidence="1">
    <location>
        <begin position="146"/>
        <end position="165"/>
    </location>
</feature>
<proteinExistence type="predicted"/>
<dbReference type="Proteomes" id="UP001269144">
    <property type="component" value="Unassembled WGS sequence"/>
</dbReference>
<gene>
    <name evidence="2" type="ORF">RGQ15_07095</name>
</gene>
<dbReference type="RefSeq" id="WP_311159518.1">
    <property type="nucleotide sequence ID" value="NZ_JAVQLW010000001.1"/>
</dbReference>
<evidence type="ECO:0000256" key="1">
    <source>
        <dbReference type="SAM" id="MobiDB-lite"/>
    </source>
</evidence>
<evidence type="ECO:0008006" key="4">
    <source>
        <dbReference type="Google" id="ProtNLM"/>
    </source>
</evidence>
<dbReference type="EMBL" id="JAVQLW010000001">
    <property type="protein sequence ID" value="MDS9467339.1"/>
    <property type="molecule type" value="Genomic_DNA"/>
</dbReference>
<name>A0ABU2HQL0_9RHOB</name>
<organism evidence="2 3">
    <name type="scientific">Paracoccus aurantius</name>
    <dbReference type="NCBI Taxonomy" id="3073814"/>
    <lineage>
        <taxon>Bacteria</taxon>
        <taxon>Pseudomonadati</taxon>
        <taxon>Pseudomonadota</taxon>
        <taxon>Alphaproteobacteria</taxon>
        <taxon>Rhodobacterales</taxon>
        <taxon>Paracoccaceae</taxon>
        <taxon>Paracoccus</taxon>
    </lineage>
</organism>
<sequence>MLTINLDDRELQEHLARLADREVRTAASWALNDTAADVLTHVQTRMEEAFDRPTGFTKNAFMVKRARVSDLEAEVKERPSVGKRHFLKVQEHGGRRGRTGLEGLLDARLAYDGIITAVVPAGGAKLDAYGNWSTGERNQALSAVQAQRDQSTNTTAAARKRKRKRAGFFVPSAESKLSPGIWKRAPDGTISKVLHFTRSMPAYDQRLGFFDGAREVYEARLPAHLRRTIEKMAARVAAKAR</sequence>
<protein>
    <recommendedName>
        <fullName evidence="4">HK97 gp10 family phage protein</fullName>
    </recommendedName>
</protein>
<comment type="caution">
    <text evidence="2">The sequence shown here is derived from an EMBL/GenBank/DDBJ whole genome shotgun (WGS) entry which is preliminary data.</text>
</comment>
<keyword evidence="3" id="KW-1185">Reference proteome</keyword>
<feature type="compositionally biased region" description="Polar residues" evidence="1">
    <location>
        <begin position="146"/>
        <end position="155"/>
    </location>
</feature>